<keyword evidence="4" id="KW-0732">Signal</keyword>
<sequence>MRRFLTATPLLAALLFAPAVHAADRDWPTFGLDYANTRLADLPGITPRSVKKLVPKWIYQSGIAATFQATPIVTGGKIYVSLPGSHVVALDARTGVELWRYTHSKRSEKLCCGPANRGVAVDDGRVFVATVDARLVALDAASGKPLWDIELARPDNAITESGAGIKGEVGGGSGVGAAAAPLVVDGKVIVGINGVGYGLHIDAQGRAGQLAAVVGIAGKYGGIGFLAAFDAKTGQRVWQFDTVRKPADGGWEGDFVERTGDGLPLNRNIAEERANADRHRDAWEYGGGSVWNAPAYDAKTGLLYFGTGNPSPQINDSTRPGDNLYTASLIAVDAKTGRYAWHWQQIPHDKWGYDVASPPVLFDHREPGGRVVPAVGQASKLGWFYVHDRATGALLYRSDAFVPQDNLFAAASREGTRITPGVAGGVNWSPAAVDGGRGLAFVAAMHLPMRYWIKESAATADRPAGRYDSMEPADEARWGVLAALDLKQRGRLRWSVKTDQPLIGGVLALKSGVVFTGEGNGHLSAFDSLSGKRLWHFQTGAGVNAPPIGYVLDGRPYVAVAAGGSAIWGYRQGDAVIVFGLPD</sequence>
<dbReference type="AlphaFoldDB" id="F5RG46"/>
<proteinExistence type="inferred from homology"/>
<dbReference type="RefSeq" id="WP_008063865.1">
    <property type="nucleotide sequence ID" value="NZ_AFHG01000057.1"/>
</dbReference>
<evidence type="ECO:0000256" key="3">
    <source>
        <dbReference type="ARBA" id="ARBA00023002"/>
    </source>
</evidence>
<dbReference type="Proteomes" id="UP000005019">
    <property type="component" value="Unassembled WGS sequence"/>
</dbReference>
<dbReference type="eggNOG" id="COG4993">
    <property type="taxonomic scope" value="Bacteria"/>
</dbReference>
<dbReference type="SUPFAM" id="SSF50998">
    <property type="entry name" value="Quinoprotein alcohol dehydrogenase-like"/>
    <property type="match status" value="1"/>
</dbReference>
<evidence type="ECO:0000259" key="5">
    <source>
        <dbReference type="Pfam" id="PF01011"/>
    </source>
</evidence>
<dbReference type="EMBL" id="AFHG01000057">
    <property type="protein sequence ID" value="EGK70534.1"/>
    <property type="molecule type" value="Genomic_DNA"/>
</dbReference>
<organism evidence="6 7">
    <name type="scientific">Methyloversatilis universalis (strain ATCC BAA-1314 / DSM 25237 / JCM 13912 / CCUG 52030 / FAM5)</name>
    <dbReference type="NCBI Taxonomy" id="1000565"/>
    <lineage>
        <taxon>Bacteria</taxon>
        <taxon>Pseudomonadati</taxon>
        <taxon>Pseudomonadota</taxon>
        <taxon>Betaproteobacteria</taxon>
        <taxon>Nitrosomonadales</taxon>
        <taxon>Sterolibacteriaceae</taxon>
        <taxon>Methyloversatilis</taxon>
    </lineage>
</organism>
<accession>F5RG46</accession>
<dbReference type="Gene3D" id="2.140.10.10">
    <property type="entry name" value="Quinoprotein alcohol dehydrogenase-like superfamily"/>
    <property type="match status" value="1"/>
</dbReference>
<evidence type="ECO:0000256" key="1">
    <source>
        <dbReference type="ARBA" id="ARBA00001931"/>
    </source>
</evidence>
<evidence type="ECO:0000256" key="4">
    <source>
        <dbReference type="SAM" id="SignalP"/>
    </source>
</evidence>
<evidence type="ECO:0000313" key="7">
    <source>
        <dbReference type="Proteomes" id="UP000005019"/>
    </source>
</evidence>
<name>F5RG46_METUF</name>
<dbReference type="PANTHER" id="PTHR32303">
    <property type="entry name" value="QUINOPROTEIN ALCOHOL DEHYDROGENASE (CYTOCHROME C)"/>
    <property type="match status" value="1"/>
</dbReference>
<dbReference type="SMART" id="SM00564">
    <property type="entry name" value="PQQ"/>
    <property type="match status" value="5"/>
</dbReference>
<comment type="cofactor">
    <cofactor evidence="1">
        <name>pyrroloquinoline quinone</name>
        <dbReference type="ChEBI" id="CHEBI:58442"/>
    </cofactor>
</comment>
<dbReference type="InterPro" id="IPR002372">
    <property type="entry name" value="PQQ_rpt_dom"/>
</dbReference>
<protein>
    <submittedName>
        <fullName evidence="6">Pyrrolo-quinoline quinone</fullName>
    </submittedName>
</protein>
<dbReference type="STRING" id="1000565.METUNv1_03441"/>
<gene>
    <name evidence="6" type="ORF">METUNv1_03441</name>
</gene>
<evidence type="ECO:0000256" key="2">
    <source>
        <dbReference type="ARBA" id="ARBA00008156"/>
    </source>
</evidence>
<feature type="domain" description="Pyrrolo-quinoline quinone repeat" evidence="5">
    <location>
        <begin position="27"/>
        <end position="397"/>
    </location>
</feature>
<keyword evidence="3" id="KW-0560">Oxidoreductase</keyword>
<evidence type="ECO:0000313" key="6">
    <source>
        <dbReference type="EMBL" id="EGK70534.1"/>
    </source>
</evidence>
<feature type="chain" id="PRO_5003325872" evidence="4">
    <location>
        <begin position="23"/>
        <end position="583"/>
    </location>
</feature>
<dbReference type="OrthoDB" id="5296951at2"/>
<dbReference type="InterPro" id="IPR011047">
    <property type="entry name" value="Quinoprotein_ADH-like_sf"/>
</dbReference>
<comment type="similarity">
    <text evidence="2">Belongs to the bacterial PQQ dehydrogenase family.</text>
</comment>
<dbReference type="Pfam" id="PF01011">
    <property type="entry name" value="PQQ"/>
    <property type="match status" value="2"/>
</dbReference>
<comment type="caution">
    <text evidence="6">The sequence shown here is derived from an EMBL/GenBank/DDBJ whole genome shotgun (WGS) entry which is preliminary data.</text>
</comment>
<feature type="signal peptide" evidence="4">
    <location>
        <begin position="1"/>
        <end position="22"/>
    </location>
</feature>
<reference evidence="6 7" key="1">
    <citation type="journal article" date="2011" name="J. Bacteriol.">
        <title>Genome sequence of Methyloversatilis universalis FAM5T, a methylotrophic representative of the order Rhodocyclales.</title>
        <authorList>
            <person name="Kittichotirat W."/>
            <person name="Good N.M."/>
            <person name="Hall R."/>
            <person name="Bringel F."/>
            <person name="Lajus A."/>
            <person name="Medigue C."/>
            <person name="Smalley N.E."/>
            <person name="Beck D."/>
            <person name="Bumgarner R."/>
            <person name="Vuilleumier S."/>
            <person name="Kalyuzhnaya M.G."/>
        </authorList>
    </citation>
    <scope>NUCLEOTIDE SEQUENCE [LARGE SCALE GENOMIC DNA]</scope>
    <source>
        <strain evidence="7">ATCC BAA-1314 / JCM 13912 / FAM5</strain>
    </source>
</reference>
<feature type="domain" description="Pyrrolo-quinoline quinone repeat" evidence="5">
    <location>
        <begin position="493"/>
        <end position="558"/>
    </location>
</feature>
<dbReference type="GO" id="GO:0016491">
    <property type="term" value="F:oxidoreductase activity"/>
    <property type="evidence" value="ECO:0007669"/>
    <property type="project" value="UniProtKB-KW"/>
</dbReference>
<keyword evidence="7" id="KW-1185">Reference proteome</keyword>
<dbReference type="InterPro" id="IPR018391">
    <property type="entry name" value="PQQ_b-propeller_rpt"/>
</dbReference>